<comment type="function">
    <text evidence="2">Catalyzes the condensation of isopentenyl diphosphate (IPP) with allylic pyrophosphates generating different type of terpenoids.</text>
</comment>
<protein>
    <recommendedName>
        <fullName evidence="2">Isoprenyl transferase</fullName>
        <ecNumber evidence="2">2.5.1.-</ecNumber>
    </recommendedName>
</protein>
<feature type="binding site" evidence="2">
    <location>
        <position position="55"/>
    </location>
    <ligand>
        <name>substrate</name>
    </ligand>
</feature>
<dbReference type="GO" id="GO:0045547">
    <property type="term" value="F:ditrans,polycis-polyprenyl diphosphate synthase [(2E,6E)-farnesyl diphosphate specific] activity"/>
    <property type="evidence" value="ECO:0007669"/>
    <property type="project" value="TreeGrafter"/>
</dbReference>
<evidence type="ECO:0000256" key="2">
    <source>
        <dbReference type="HAMAP-Rule" id="MF_01139"/>
    </source>
</evidence>
<dbReference type="GO" id="GO:0016094">
    <property type="term" value="P:polyprenol biosynthetic process"/>
    <property type="evidence" value="ECO:0007669"/>
    <property type="project" value="TreeGrafter"/>
</dbReference>
<proteinExistence type="inferred from homology"/>
<evidence type="ECO:0000313" key="3">
    <source>
        <dbReference type="EMBL" id="HIQ82807.1"/>
    </source>
</evidence>
<reference evidence="3" key="2">
    <citation type="journal article" date="2021" name="PeerJ">
        <title>Extensive microbial diversity within the chicken gut microbiome revealed by metagenomics and culture.</title>
        <authorList>
            <person name="Gilroy R."/>
            <person name="Ravi A."/>
            <person name="Getino M."/>
            <person name="Pursley I."/>
            <person name="Horton D.L."/>
            <person name="Alikhan N.F."/>
            <person name="Baker D."/>
            <person name="Gharbi K."/>
            <person name="Hall N."/>
            <person name="Watson M."/>
            <person name="Adriaenssens E.M."/>
            <person name="Foster-Nyarko E."/>
            <person name="Jarju S."/>
            <person name="Secka A."/>
            <person name="Antonio M."/>
            <person name="Oren A."/>
            <person name="Chaudhuri R.R."/>
            <person name="La Ragione R."/>
            <person name="Hildebrand F."/>
            <person name="Pallen M.J."/>
        </authorList>
    </citation>
    <scope>NUCLEOTIDE SEQUENCE</scope>
    <source>
        <strain evidence="3">ChiSjej6B24-2974</strain>
    </source>
</reference>
<dbReference type="Pfam" id="PF01255">
    <property type="entry name" value="Prenyltransf"/>
    <property type="match status" value="1"/>
</dbReference>
<evidence type="ECO:0000313" key="4">
    <source>
        <dbReference type="Proteomes" id="UP000824260"/>
    </source>
</evidence>
<dbReference type="EMBL" id="DVFZ01000068">
    <property type="protein sequence ID" value="HIQ82807.1"/>
    <property type="molecule type" value="Genomic_DNA"/>
</dbReference>
<feature type="binding site" evidence="2">
    <location>
        <position position="47"/>
    </location>
    <ligand>
        <name>substrate</name>
    </ligand>
</feature>
<dbReference type="GO" id="GO:0000287">
    <property type="term" value="F:magnesium ion binding"/>
    <property type="evidence" value="ECO:0007669"/>
    <property type="project" value="UniProtKB-UniRule"/>
</dbReference>
<dbReference type="FunFam" id="3.40.1180.10:FF:000001">
    <property type="entry name" value="(2E,6E)-farnesyl-diphosphate-specific ditrans,polycis-undecaprenyl-diphosphate synthase"/>
    <property type="match status" value="1"/>
</dbReference>
<sequence length="268" mass="29995">MLQKLTGLLTKRPRNAGVAPRDDGARLALPEKLPRHVGIIMDGNGRWAQNRGLPRSAGHAAGTEALRDIIQACDDWGIYALSIYAFSTENWARPKDEVGTLMGLILRYFQSEIDELDAKGAVIRIIGDVDGLPDKQRDVVNRAMERTRDNDGLRLNIALNYGGHAELTRAARRLAARCVAGEMKPEDIAEADVENELYTAGLPPVDLLIRTSGEIRTSNFLPWQAAYAEMVFNPILWPDYNREVFLRDLHEYASRDRRFGGVKKEEGQ</sequence>
<feature type="binding site" evidence="2">
    <location>
        <position position="210"/>
    </location>
    <ligand>
        <name>substrate</name>
    </ligand>
</feature>
<keyword evidence="2" id="KW-0460">Magnesium</keyword>
<feature type="binding site" evidence="2">
    <location>
        <position position="93"/>
    </location>
    <ligand>
        <name>substrate</name>
    </ligand>
</feature>
<dbReference type="NCBIfam" id="TIGR00055">
    <property type="entry name" value="uppS"/>
    <property type="match status" value="1"/>
</dbReference>
<evidence type="ECO:0000256" key="1">
    <source>
        <dbReference type="ARBA" id="ARBA00022679"/>
    </source>
</evidence>
<comment type="subunit">
    <text evidence="2">Homodimer.</text>
</comment>
<dbReference type="Gene3D" id="3.40.1180.10">
    <property type="entry name" value="Decaprenyl diphosphate synthase-like"/>
    <property type="match status" value="1"/>
</dbReference>
<gene>
    <name evidence="3" type="primary">uppS</name>
    <name evidence="3" type="ORF">IAA52_06860</name>
</gene>
<feature type="binding site" evidence="2">
    <location>
        <begin position="216"/>
        <end position="218"/>
    </location>
    <ligand>
        <name>substrate</name>
    </ligand>
</feature>
<dbReference type="PANTHER" id="PTHR10291">
    <property type="entry name" value="DEHYDRODOLICHYL DIPHOSPHATE SYNTHASE FAMILY MEMBER"/>
    <property type="match status" value="1"/>
</dbReference>
<feature type="binding site" evidence="2">
    <location>
        <begin position="43"/>
        <end position="46"/>
    </location>
    <ligand>
        <name>substrate</name>
    </ligand>
</feature>
<organism evidence="3 4">
    <name type="scientific">Candidatus Pullichristensenella stercorigallinarum</name>
    <dbReference type="NCBI Taxonomy" id="2840909"/>
    <lineage>
        <taxon>Bacteria</taxon>
        <taxon>Bacillati</taxon>
        <taxon>Bacillota</taxon>
        <taxon>Clostridia</taxon>
        <taxon>Candidatus Pullichristensenella</taxon>
    </lineage>
</organism>
<dbReference type="InterPro" id="IPR036424">
    <property type="entry name" value="UPP_synth-like_sf"/>
</dbReference>
<dbReference type="SUPFAM" id="SSF64005">
    <property type="entry name" value="Undecaprenyl diphosphate synthase"/>
    <property type="match status" value="1"/>
</dbReference>
<comment type="caution">
    <text evidence="3">The sequence shown here is derived from an EMBL/GenBank/DDBJ whole genome shotgun (WGS) entry which is preliminary data.</text>
</comment>
<dbReference type="InterPro" id="IPR001441">
    <property type="entry name" value="UPP_synth-like"/>
</dbReference>
<dbReference type="HAMAP" id="MF_01139">
    <property type="entry name" value="ISPT"/>
    <property type="match status" value="1"/>
</dbReference>
<feature type="binding site" evidence="2">
    <location>
        <begin position="87"/>
        <end position="89"/>
    </location>
    <ligand>
        <name>substrate</name>
    </ligand>
</feature>
<keyword evidence="1 2" id="KW-0808">Transferase</keyword>
<feature type="binding site" evidence="2">
    <location>
        <position position="229"/>
    </location>
    <ligand>
        <name>Mg(2+)</name>
        <dbReference type="ChEBI" id="CHEBI:18420"/>
    </ligand>
</feature>
<dbReference type="CDD" id="cd00475">
    <property type="entry name" value="Cis_IPPS"/>
    <property type="match status" value="1"/>
</dbReference>
<dbReference type="PROSITE" id="PS01066">
    <property type="entry name" value="UPP_SYNTHASE"/>
    <property type="match status" value="1"/>
</dbReference>
<keyword evidence="2" id="KW-0479">Metal-binding</keyword>
<dbReference type="AlphaFoldDB" id="A0A9D1CW82"/>
<reference evidence="3" key="1">
    <citation type="submission" date="2020-10" db="EMBL/GenBank/DDBJ databases">
        <authorList>
            <person name="Gilroy R."/>
        </authorList>
    </citation>
    <scope>NUCLEOTIDE SEQUENCE</scope>
    <source>
        <strain evidence="3">ChiSjej6B24-2974</strain>
    </source>
</reference>
<comment type="cofactor">
    <cofactor evidence="2">
        <name>Mg(2+)</name>
        <dbReference type="ChEBI" id="CHEBI:18420"/>
    </cofactor>
    <text evidence="2">Binds 2 magnesium ions per subunit.</text>
</comment>
<name>A0A9D1CW82_9FIRM</name>
<dbReference type="Proteomes" id="UP000824260">
    <property type="component" value="Unassembled WGS sequence"/>
</dbReference>
<feature type="active site" evidence="2">
    <location>
        <position position="42"/>
    </location>
</feature>
<feature type="binding site" evidence="2">
    <location>
        <position position="59"/>
    </location>
    <ligand>
        <name>substrate</name>
    </ligand>
</feature>
<dbReference type="PANTHER" id="PTHR10291:SF0">
    <property type="entry name" value="DEHYDRODOLICHYL DIPHOSPHATE SYNTHASE 2"/>
    <property type="match status" value="1"/>
</dbReference>
<accession>A0A9D1CW82</accession>
<dbReference type="InterPro" id="IPR018520">
    <property type="entry name" value="UPP_synth-like_CS"/>
</dbReference>
<feature type="binding site" evidence="2">
    <location>
        <position position="42"/>
    </location>
    <ligand>
        <name>Mg(2+)</name>
        <dbReference type="ChEBI" id="CHEBI:18420"/>
    </ligand>
</feature>
<feature type="binding site" evidence="2">
    <location>
        <position position="91"/>
    </location>
    <ligand>
        <name>substrate</name>
    </ligand>
</feature>
<comment type="similarity">
    <text evidence="2">Belongs to the UPP synthase family.</text>
</comment>
<dbReference type="EC" id="2.5.1.-" evidence="2"/>
<feature type="active site" description="Proton acceptor" evidence="2">
    <location>
        <position position="90"/>
    </location>
</feature>